<dbReference type="InterPro" id="IPR003609">
    <property type="entry name" value="Pan_app"/>
</dbReference>
<dbReference type="SUPFAM" id="SSF57414">
    <property type="entry name" value="Hairpin loop containing domain-like"/>
    <property type="match status" value="1"/>
</dbReference>
<keyword evidence="2" id="KW-0325">Glycoprotein</keyword>
<dbReference type="Gene3D" id="2.10.25.10">
    <property type="entry name" value="Laminin"/>
    <property type="match status" value="1"/>
</dbReference>
<evidence type="ECO:0000256" key="1">
    <source>
        <dbReference type="ARBA" id="ARBA00023157"/>
    </source>
</evidence>
<dbReference type="CDD" id="cd19941">
    <property type="entry name" value="TIL"/>
    <property type="match status" value="1"/>
</dbReference>
<dbReference type="STRING" id="37653.A0A0L8I283"/>
<dbReference type="Pfam" id="PF00094">
    <property type="entry name" value="VWD"/>
    <property type="match status" value="1"/>
</dbReference>
<evidence type="ECO:0000256" key="2">
    <source>
        <dbReference type="ARBA" id="ARBA00023180"/>
    </source>
</evidence>
<dbReference type="InterPro" id="IPR050780">
    <property type="entry name" value="Mucin_vWF_Thrombospondin_sf"/>
</dbReference>
<sequence length="479" mass="53641">MIHFMGSCKYTLTSTINGTLLPKFNVEVKNEHRGNNRVSYTRLVDIKINGVTLRLYPRRKIAVNNQLLEMPLITYMGFTVFNSAGWVIATTSFGLQVKFDGNHRVIVKVPRVYSGKLSGICGDCNRKKDDWRTKAGVDVTRKRNKYSLIGKSYAIIDDSNKPSKKCEVTDPSTTCSKSVTKVCDYMKDFSGIFKKCLTKLGINVAQQYFQSCKIDACAYKTVSKTLKEVTCRAYEALVGACEDAGVLVNWRGVLGCRLDCSRGKNMMYKVKIAANQPTCFNRNPVPFSYYSDGCVCKPNYILSGNECVPKSKCGCMYKGMYMKAYTTVSSNDCSRTIICLGNGKYKTKATCPKGSSCVVESGRRTCKCPSGFVRVGKECKKAEQPPPLPIIDPTFLEPVLLKFFRVTEAYIPGKPLDESTEKHVELCARKCLKNKKCKSLNFDELVKKCQLYDVNAATVTLRPSVCPYMEYFQVIVTLD</sequence>
<dbReference type="EMBL" id="KQ416717">
    <property type="protein sequence ID" value="KOF95567.1"/>
    <property type="molecule type" value="Genomic_DNA"/>
</dbReference>
<dbReference type="PANTHER" id="PTHR11339:SF373">
    <property type="entry name" value="VWFD DOMAIN-CONTAINING PROTEIN"/>
    <property type="match status" value="1"/>
</dbReference>
<dbReference type="AlphaFoldDB" id="A0A0L8I283"/>
<dbReference type="SUPFAM" id="SSF57567">
    <property type="entry name" value="Serine protease inhibitors"/>
    <property type="match status" value="1"/>
</dbReference>
<dbReference type="InterPro" id="IPR001846">
    <property type="entry name" value="VWF_type-D"/>
</dbReference>
<evidence type="ECO:0000259" key="3">
    <source>
        <dbReference type="PROSITE" id="PS50948"/>
    </source>
</evidence>
<dbReference type="SMART" id="SM00216">
    <property type="entry name" value="VWD"/>
    <property type="match status" value="1"/>
</dbReference>
<proteinExistence type="predicted"/>
<feature type="domain" description="VWFD" evidence="4">
    <location>
        <begin position="1"/>
        <end position="167"/>
    </location>
</feature>
<dbReference type="Pfam" id="PF08742">
    <property type="entry name" value="C8"/>
    <property type="match status" value="1"/>
</dbReference>
<reference evidence="5" key="1">
    <citation type="submission" date="2015-07" db="EMBL/GenBank/DDBJ databases">
        <title>MeaNS - Measles Nucleotide Surveillance Program.</title>
        <authorList>
            <person name="Tran T."/>
            <person name="Druce J."/>
        </authorList>
    </citation>
    <scope>NUCLEOTIDE SEQUENCE</scope>
    <source>
        <strain evidence="5">UCB-OBI-ISO-001</strain>
        <tissue evidence="5">Gonad</tissue>
    </source>
</reference>
<organism evidence="5">
    <name type="scientific">Octopus bimaculoides</name>
    <name type="common">California two-spotted octopus</name>
    <dbReference type="NCBI Taxonomy" id="37653"/>
    <lineage>
        <taxon>Eukaryota</taxon>
        <taxon>Metazoa</taxon>
        <taxon>Spiralia</taxon>
        <taxon>Lophotrochozoa</taxon>
        <taxon>Mollusca</taxon>
        <taxon>Cephalopoda</taxon>
        <taxon>Coleoidea</taxon>
        <taxon>Octopodiformes</taxon>
        <taxon>Octopoda</taxon>
        <taxon>Incirrata</taxon>
        <taxon>Octopodidae</taxon>
        <taxon>Octopus</taxon>
    </lineage>
</organism>
<dbReference type="InterPro" id="IPR014853">
    <property type="entry name" value="VWF/SSPO/ZAN-like_Cys-rich_dom"/>
</dbReference>
<protein>
    <recommendedName>
        <fullName evidence="6">VWFD domain-containing protein</fullName>
    </recommendedName>
</protein>
<accession>A0A0L8I283</accession>
<dbReference type="InterPro" id="IPR036084">
    <property type="entry name" value="Ser_inhib-like_sf"/>
</dbReference>
<feature type="domain" description="Apple" evidence="3">
    <location>
        <begin position="379"/>
        <end position="476"/>
    </location>
</feature>
<dbReference type="PANTHER" id="PTHR11339">
    <property type="entry name" value="EXTRACELLULAR MATRIX GLYCOPROTEIN RELATED"/>
    <property type="match status" value="1"/>
</dbReference>
<dbReference type="Gene3D" id="3.50.4.10">
    <property type="entry name" value="Hepatocyte Growth Factor"/>
    <property type="match status" value="1"/>
</dbReference>
<dbReference type="Pfam" id="PF00024">
    <property type="entry name" value="PAN_1"/>
    <property type="match status" value="1"/>
</dbReference>
<dbReference type="PROSITE" id="PS50948">
    <property type="entry name" value="PAN"/>
    <property type="match status" value="1"/>
</dbReference>
<dbReference type="GO" id="GO:0031012">
    <property type="term" value="C:extracellular matrix"/>
    <property type="evidence" value="ECO:0007669"/>
    <property type="project" value="TreeGrafter"/>
</dbReference>
<evidence type="ECO:0000313" key="5">
    <source>
        <dbReference type="EMBL" id="KOF95567.1"/>
    </source>
</evidence>
<dbReference type="SMART" id="SM00832">
    <property type="entry name" value="C8"/>
    <property type="match status" value="1"/>
</dbReference>
<dbReference type="GO" id="GO:0005615">
    <property type="term" value="C:extracellular space"/>
    <property type="evidence" value="ECO:0007669"/>
    <property type="project" value="TreeGrafter"/>
</dbReference>
<keyword evidence="1" id="KW-1015">Disulfide bond</keyword>
<name>A0A0L8I283_OCTBM</name>
<gene>
    <name evidence="5" type="ORF">OCBIM_22037986mg</name>
</gene>
<evidence type="ECO:0000259" key="4">
    <source>
        <dbReference type="PROSITE" id="PS51233"/>
    </source>
</evidence>
<evidence type="ECO:0008006" key="6">
    <source>
        <dbReference type="Google" id="ProtNLM"/>
    </source>
</evidence>
<dbReference type="PROSITE" id="PS51233">
    <property type="entry name" value="VWFD"/>
    <property type="match status" value="1"/>
</dbReference>
<dbReference type="OrthoDB" id="6114226at2759"/>